<gene>
    <name evidence="1" type="ORF">DW656_02085</name>
</gene>
<name>A0A3R6K4Z1_9FIRM</name>
<dbReference type="Proteomes" id="UP000284579">
    <property type="component" value="Unassembled WGS sequence"/>
</dbReference>
<evidence type="ECO:0000313" key="1">
    <source>
        <dbReference type="EMBL" id="RHF86074.1"/>
    </source>
</evidence>
<organism evidence="1 2">
    <name type="scientific">Coprococcus comes</name>
    <dbReference type="NCBI Taxonomy" id="410072"/>
    <lineage>
        <taxon>Bacteria</taxon>
        <taxon>Bacillati</taxon>
        <taxon>Bacillota</taxon>
        <taxon>Clostridia</taxon>
        <taxon>Lachnospirales</taxon>
        <taxon>Lachnospiraceae</taxon>
        <taxon>Coprococcus</taxon>
    </lineage>
</organism>
<dbReference type="AlphaFoldDB" id="A0A3R6K4Z1"/>
<proteinExistence type="predicted"/>
<comment type="caution">
    <text evidence="1">The sequence shown here is derived from an EMBL/GenBank/DDBJ whole genome shotgun (WGS) entry which is preliminary data.</text>
</comment>
<accession>A0A3R6K4Z1</accession>
<protein>
    <submittedName>
        <fullName evidence="1">Uncharacterized protein</fullName>
    </submittedName>
</protein>
<evidence type="ECO:0000313" key="2">
    <source>
        <dbReference type="Proteomes" id="UP000284579"/>
    </source>
</evidence>
<dbReference type="EMBL" id="QRHO01000001">
    <property type="protein sequence ID" value="RHF86074.1"/>
    <property type="molecule type" value="Genomic_DNA"/>
</dbReference>
<reference evidence="1 2" key="1">
    <citation type="submission" date="2018-08" db="EMBL/GenBank/DDBJ databases">
        <title>A genome reference for cultivated species of the human gut microbiota.</title>
        <authorList>
            <person name="Zou Y."/>
            <person name="Xue W."/>
            <person name="Luo G."/>
        </authorList>
    </citation>
    <scope>NUCLEOTIDE SEQUENCE [LARGE SCALE GENOMIC DNA]</scope>
    <source>
        <strain evidence="1 2">AM23-3</strain>
    </source>
</reference>
<sequence length="67" mass="7829">MSDMHKMNKNNIFDFVLTLLAEGSVFFIPTFPHRPCPSRAQNRKFNIADQGMRVSNIYSLKCSFRME</sequence>